<keyword evidence="2" id="KW-1003">Cell membrane</keyword>
<dbReference type="InterPro" id="IPR001123">
    <property type="entry name" value="LeuE-type"/>
</dbReference>
<evidence type="ECO:0000313" key="7">
    <source>
        <dbReference type="EMBL" id="OCX11452.1"/>
    </source>
</evidence>
<evidence type="ECO:0000256" key="1">
    <source>
        <dbReference type="ARBA" id="ARBA00004651"/>
    </source>
</evidence>
<dbReference type="GO" id="GO:0033228">
    <property type="term" value="P:cysteine export across plasma membrane"/>
    <property type="evidence" value="ECO:0007669"/>
    <property type="project" value="TreeGrafter"/>
</dbReference>
<name>A0A1C2D9M3_9PSED</name>
<comment type="caution">
    <text evidence="7">The sequence shown here is derived from an EMBL/GenBank/DDBJ whole genome shotgun (WGS) entry which is preliminary data.</text>
</comment>
<protein>
    <submittedName>
        <fullName evidence="7">Lysine transporter LysE</fullName>
    </submittedName>
</protein>
<dbReference type="GO" id="GO:0005886">
    <property type="term" value="C:plasma membrane"/>
    <property type="evidence" value="ECO:0007669"/>
    <property type="project" value="UniProtKB-SubCell"/>
</dbReference>
<comment type="subcellular location">
    <subcellularLocation>
        <location evidence="1">Cell membrane</location>
        <topology evidence="1">Multi-pass membrane protein</topology>
    </subcellularLocation>
</comment>
<keyword evidence="5 6" id="KW-0472">Membrane</keyword>
<evidence type="ECO:0000313" key="8">
    <source>
        <dbReference type="Proteomes" id="UP000095143"/>
    </source>
</evidence>
<gene>
    <name evidence="7" type="ORF">BBI10_25030</name>
</gene>
<evidence type="ECO:0000256" key="2">
    <source>
        <dbReference type="ARBA" id="ARBA00022475"/>
    </source>
</evidence>
<dbReference type="RefSeq" id="WP_065992724.1">
    <property type="nucleotide sequence ID" value="NZ_MDEN01000069.1"/>
</dbReference>
<evidence type="ECO:0000256" key="4">
    <source>
        <dbReference type="ARBA" id="ARBA00022989"/>
    </source>
</evidence>
<dbReference type="GO" id="GO:0015171">
    <property type="term" value="F:amino acid transmembrane transporter activity"/>
    <property type="evidence" value="ECO:0007669"/>
    <property type="project" value="TreeGrafter"/>
</dbReference>
<feature type="transmembrane region" description="Helical" evidence="6">
    <location>
        <begin position="39"/>
        <end position="60"/>
    </location>
</feature>
<keyword evidence="3 6" id="KW-0812">Transmembrane</keyword>
<organism evidence="7 8">
    <name type="scientific">Pseudomonas graminis</name>
    <dbReference type="NCBI Taxonomy" id="158627"/>
    <lineage>
        <taxon>Bacteria</taxon>
        <taxon>Pseudomonadati</taxon>
        <taxon>Pseudomonadota</taxon>
        <taxon>Gammaproteobacteria</taxon>
        <taxon>Pseudomonadales</taxon>
        <taxon>Pseudomonadaceae</taxon>
        <taxon>Pseudomonas</taxon>
    </lineage>
</organism>
<dbReference type="Proteomes" id="UP000095143">
    <property type="component" value="Unassembled WGS sequence"/>
</dbReference>
<feature type="transmembrane region" description="Helical" evidence="6">
    <location>
        <begin position="72"/>
        <end position="89"/>
    </location>
</feature>
<dbReference type="PANTHER" id="PTHR30086:SF20">
    <property type="entry name" value="ARGININE EXPORTER PROTEIN ARGO-RELATED"/>
    <property type="match status" value="1"/>
</dbReference>
<evidence type="ECO:0000256" key="5">
    <source>
        <dbReference type="ARBA" id="ARBA00023136"/>
    </source>
</evidence>
<proteinExistence type="predicted"/>
<dbReference type="AlphaFoldDB" id="A0A1C2D9M3"/>
<dbReference type="EMBL" id="MDEN01000069">
    <property type="protein sequence ID" value="OCX11452.1"/>
    <property type="molecule type" value="Genomic_DNA"/>
</dbReference>
<feature type="transmembrane region" description="Helical" evidence="6">
    <location>
        <begin position="182"/>
        <end position="199"/>
    </location>
</feature>
<accession>A0A1C2D9M3</accession>
<keyword evidence="4 6" id="KW-1133">Transmembrane helix</keyword>
<dbReference type="PANTHER" id="PTHR30086">
    <property type="entry name" value="ARGININE EXPORTER PROTEIN ARGO"/>
    <property type="match status" value="1"/>
</dbReference>
<dbReference type="OrthoDB" id="9812084at2"/>
<reference evidence="7 8" key="1">
    <citation type="submission" date="2016-08" db="EMBL/GenBank/DDBJ databases">
        <title>Whole genome sequence of Pseudomonas graminis strain UASWS1507, a potential biological control agent for agriculture.</title>
        <authorList>
            <person name="Crovadore J."/>
            <person name="Calmin G."/>
            <person name="Chablais R."/>
            <person name="Cochard B."/>
            <person name="Lefort F."/>
        </authorList>
    </citation>
    <scope>NUCLEOTIDE SEQUENCE [LARGE SCALE GENOMIC DNA]</scope>
    <source>
        <strain evidence="7 8">UASWS1507</strain>
    </source>
</reference>
<evidence type="ECO:0000256" key="3">
    <source>
        <dbReference type="ARBA" id="ARBA00022692"/>
    </source>
</evidence>
<feature type="transmembrane region" description="Helical" evidence="6">
    <location>
        <begin position="145"/>
        <end position="170"/>
    </location>
</feature>
<dbReference type="Pfam" id="PF01810">
    <property type="entry name" value="LysE"/>
    <property type="match status" value="1"/>
</dbReference>
<evidence type="ECO:0000256" key="6">
    <source>
        <dbReference type="SAM" id="Phobius"/>
    </source>
</evidence>
<feature type="transmembrane region" description="Helical" evidence="6">
    <location>
        <begin position="109"/>
        <end position="133"/>
    </location>
</feature>
<sequence>MQTLLPFLLFAFVASITPGPTNILVLTNSSRYGLLRTLPIVLGACAGAALLVLMVGTGLGDVLARHRQVQTLMSWGGIAWMTWLAWQIFSAPAEAIDPTQRRSGPTLGLWGAASLQLVNPKTWMMALAVVSVFAGTDADRMLRVIWLSLAFFLVSIPCMSAWAWLGVSAATFCRSAQSMKRFNQAMAVLLLVSAWLTLVV</sequence>